<reference evidence="4" key="1">
    <citation type="journal article" date="2010" name="Science">
        <title>The genome of the Western clawed frog Xenopus tropicalis.</title>
        <authorList>
            <person name="Hellsten U."/>
            <person name="Harland R.M."/>
            <person name="Gilchrist M.J."/>
            <person name="Hendrix D."/>
            <person name="Jurka J."/>
            <person name="Kapitonov V."/>
            <person name="Ovcharenko I."/>
            <person name="Putnam N.H."/>
            <person name="Shu S."/>
            <person name="Taher L."/>
            <person name="Blitz I.L."/>
            <person name="Blumberg B."/>
            <person name="Dichmann D.S."/>
            <person name="Dubchak I."/>
            <person name="Amaya E."/>
            <person name="Detter J.C."/>
            <person name="Fletcher R."/>
            <person name="Gerhard D.S."/>
            <person name="Goodstein D."/>
            <person name="Graves T."/>
            <person name="Grigoriev I.V."/>
            <person name="Grimwood J."/>
            <person name="Kawashima T."/>
            <person name="Lindquist E."/>
            <person name="Lucas S.M."/>
            <person name="Mead P.E."/>
            <person name="Mitros T."/>
            <person name="Ogino H."/>
            <person name="Ohta Y."/>
            <person name="Poliakov A.V."/>
            <person name="Pollet N."/>
            <person name="Robert J."/>
            <person name="Salamov A."/>
            <person name="Sater A.K."/>
            <person name="Schmutz J."/>
            <person name="Terry A."/>
            <person name="Vize P.D."/>
            <person name="Warren W.C."/>
            <person name="Wells D."/>
            <person name="Wills A."/>
            <person name="Wilson R.K."/>
            <person name="Zimmerman L.B."/>
            <person name="Zorn A.M."/>
            <person name="Grainger R."/>
            <person name="Grammer T."/>
            <person name="Khokha M.K."/>
            <person name="Richardson P.M."/>
            <person name="Rokhsar D.S."/>
        </authorList>
    </citation>
    <scope>NUCLEOTIDE SEQUENCE [LARGE SCALE GENOMIC DNA]</scope>
    <source>
        <strain evidence="4">Nigerian</strain>
    </source>
</reference>
<dbReference type="GO" id="GO:0012505">
    <property type="term" value="C:endomembrane system"/>
    <property type="evidence" value="ECO:0007669"/>
    <property type="project" value="UniProtKB-ARBA"/>
</dbReference>
<evidence type="ECO:0000256" key="2">
    <source>
        <dbReference type="SAM" id="SignalP"/>
    </source>
</evidence>
<feature type="chain" id="PRO_5030163039" evidence="2">
    <location>
        <begin position="24"/>
        <end position="396"/>
    </location>
</feature>
<evidence type="ECO:0000259" key="3">
    <source>
        <dbReference type="Pfam" id="PF21376"/>
    </source>
</evidence>
<dbReference type="Bgee" id="ENSXETG00000012540">
    <property type="expression patterns" value="Expressed in liver and 10 other cell types or tissues"/>
</dbReference>
<dbReference type="GO" id="GO:0005737">
    <property type="term" value="C:cytoplasm"/>
    <property type="evidence" value="ECO:0007669"/>
    <property type="project" value="UniProtKB-ARBA"/>
</dbReference>
<dbReference type="GO" id="GO:0005524">
    <property type="term" value="F:ATP binding"/>
    <property type="evidence" value="ECO:0007669"/>
    <property type="project" value="InterPro"/>
</dbReference>
<organism evidence="4">
    <name type="scientific">Xenopus tropicalis</name>
    <name type="common">Western clawed frog</name>
    <name type="synonym">Silurana tropicalis</name>
    <dbReference type="NCBI Taxonomy" id="8364"/>
    <lineage>
        <taxon>Eukaryota</taxon>
        <taxon>Metazoa</taxon>
        <taxon>Chordata</taxon>
        <taxon>Craniata</taxon>
        <taxon>Vertebrata</taxon>
        <taxon>Euteleostomi</taxon>
        <taxon>Amphibia</taxon>
        <taxon>Batrachia</taxon>
        <taxon>Anura</taxon>
        <taxon>Pipoidea</taxon>
        <taxon>Pipidae</taxon>
        <taxon>Xenopodinae</taxon>
        <taxon>Xenopus</taxon>
        <taxon>Silurana</taxon>
    </lineage>
</organism>
<dbReference type="Xenbase" id="XB-GENE-1005206">
    <property type="gene designation" value="tor3a"/>
</dbReference>
<dbReference type="Ensembl" id="ENSXETT00000027433">
    <property type="protein sequence ID" value="ENSXETP00000027433"/>
    <property type="gene ID" value="ENSXETG00000012540"/>
</dbReference>
<dbReference type="Pfam" id="PF21376">
    <property type="entry name" value="TOR1A_C"/>
    <property type="match status" value="1"/>
</dbReference>
<name>A0A7D9N0G9_XENTR</name>
<protein>
    <submittedName>
        <fullName evidence="4">Torsin family 3, member A</fullName>
    </submittedName>
</protein>
<dbReference type="FunCoup" id="A0A7D9N0G9">
    <property type="interactions" value="695"/>
</dbReference>
<evidence type="ECO:0000256" key="1">
    <source>
        <dbReference type="ARBA" id="ARBA00006235"/>
    </source>
</evidence>
<dbReference type="InterPro" id="IPR049337">
    <property type="entry name" value="TOR1A_C"/>
</dbReference>
<reference evidence="4" key="2">
    <citation type="submission" date="2011-06" db="UniProtKB">
        <authorList>
            <consortium name="Ensembl"/>
        </authorList>
    </citation>
    <scope>IDENTIFICATION</scope>
</reference>
<feature type="signal peptide" evidence="2">
    <location>
        <begin position="1"/>
        <end position="23"/>
    </location>
</feature>
<dbReference type="PANTHER" id="PTHR10760">
    <property type="entry name" value="TORSIN"/>
    <property type="match status" value="1"/>
</dbReference>
<gene>
    <name evidence="4" type="primary">tor3a</name>
</gene>
<comment type="similarity">
    <text evidence="1">Belongs to the ClpA/ClpB family. Torsin subfamily.</text>
</comment>
<dbReference type="AlphaFoldDB" id="A0A7D9N0G9"/>
<dbReference type="GeneTree" id="ENSGT00950000182888"/>
<dbReference type="PANTHER" id="PTHR10760:SF3">
    <property type="entry name" value="TORSIN-3A"/>
    <property type="match status" value="1"/>
</dbReference>
<accession>A0A7D9N0G9</accession>
<dbReference type="InterPro" id="IPR010448">
    <property type="entry name" value="Torsin"/>
</dbReference>
<dbReference type="Gene3D" id="3.40.50.300">
    <property type="entry name" value="P-loop containing nucleotide triphosphate hydrolases"/>
    <property type="match status" value="1"/>
</dbReference>
<dbReference type="InterPro" id="IPR027417">
    <property type="entry name" value="P-loop_NTPase"/>
</dbReference>
<sequence length="396" mass="44977">MAMGWLLPFLLLLLQTPCRLCTGQGSPGPKEGGEEERDRPANTWLTSGTHQMQELTLLSMEYAHDLQCWLWPDKCDGDKKAHPAWSWPTGSWDPMQMLSDWYARVTDHAGLLDDRITNNLTGLRWDLGRRLHGQHVAEGLILTYLERFLQHGEPLKPLALSFHGWTGTGKNLAARIIAENLYLDSQRSRCIRVFIPQLHFPHLSHVEAYKVQLENQIREVSSRCPQPLFVFDEADKIPKGLLSSIRLFLSSGKQSQSHSIFLFLSSMGSNAINELALSFWAAGRQRKEITADDLERPLRAAIKENQGWYVSFPGDIPLTQQLMEEGLIDGLVPFLPLERAHVKLCARDSFVARGLPYTEKELELVAQELLFVPEEHKLFSAQGCKLVAQRISFMEL</sequence>
<dbReference type="GO" id="GO:0016887">
    <property type="term" value="F:ATP hydrolysis activity"/>
    <property type="evidence" value="ECO:0007669"/>
    <property type="project" value="InterPro"/>
</dbReference>
<dbReference type="SUPFAM" id="SSF52540">
    <property type="entry name" value="P-loop containing nucleoside triphosphate hydrolases"/>
    <property type="match status" value="1"/>
</dbReference>
<proteinExistence type="inferred from homology"/>
<dbReference type="InParanoid" id="A0A7D9N0G9"/>
<dbReference type="Pfam" id="PF06309">
    <property type="entry name" value="Torsin"/>
    <property type="match status" value="1"/>
</dbReference>
<dbReference type="FunFam" id="3.40.50.300:FF:002370">
    <property type="entry name" value="Torsin family 3, member A"/>
    <property type="match status" value="1"/>
</dbReference>
<feature type="domain" description="Torsin-1A C-terminal" evidence="3">
    <location>
        <begin position="337"/>
        <end position="393"/>
    </location>
</feature>
<keyword evidence="2" id="KW-0732">Signal</keyword>
<evidence type="ECO:0000313" key="4">
    <source>
        <dbReference type="Ensembl" id="ENSXETP00000027433"/>
    </source>
</evidence>